<feature type="compositionally biased region" description="Basic and acidic residues" evidence="1">
    <location>
        <begin position="18"/>
        <end position="32"/>
    </location>
</feature>
<evidence type="ECO:0000313" key="3">
    <source>
        <dbReference type="Proteomes" id="UP001501057"/>
    </source>
</evidence>
<feature type="compositionally biased region" description="Polar residues" evidence="1">
    <location>
        <begin position="42"/>
        <end position="52"/>
    </location>
</feature>
<gene>
    <name evidence="2" type="ORF">GCM10009710_02230</name>
</gene>
<keyword evidence="3" id="KW-1185">Reference proteome</keyword>
<accession>A0ABP4VFI6</accession>
<feature type="region of interest" description="Disordered" evidence="1">
    <location>
        <begin position="1"/>
        <end position="81"/>
    </location>
</feature>
<feature type="compositionally biased region" description="Acidic residues" evidence="1">
    <location>
        <begin position="68"/>
        <end position="81"/>
    </location>
</feature>
<evidence type="ECO:0008006" key="4">
    <source>
        <dbReference type="Google" id="ProtNLM"/>
    </source>
</evidence>
<evidence type="ECO:0000313" key="2">
    <source>
        <dbReference type="EMBL" id="GAA1725030.1"/>
    </source>
</evidence>
<organism evidence="2 3">
    <name type="scientific">Aeromicrobium alkaliterrae</name>
    <dbReference type="NCBI Taxonomy" id="302168"/>
    <lineage>
        <taxon>Bacteria</taxon>
        <taxon>Bacillati</taxon>
        <taxon>Actinomycetota</taxon>
        <taxon>Actinomycetes</taxon>
        <taxon>Propionibacteriales</taxon>
        <taxon>Nocardioidaceae</taxon>
        <taxon>Aeromicrobium</taxon>
    </lineage>
</organism>
<sequence length="81" mass="8880">MSLHPAGTPVSMSTQDQNQDKKLDQKDAKDWTVEDAMAVDSTPDSVRLSSDPSEPEPVQRNDGAVVDPDVEQDDPDEDEQV</sequence>
<protein>
    <recommendedName>
        <fullName evidence="4">Multidrug transporter</fullName>
    </recommendedName>
</protein>
<name>A0ABP4VFI6_9ACTN</name>
<comment type="caution">
    <text evidence="2">The sequence shown here is derived from an EMBL/GenBank/DDBJ whole genome shotgun (WGS) entry which is preliminary data.</text>
</comment>
<dbReference type="Proteomes" id="UP001501057">
    <property type="component" value="Unassembled WGS sequence"/>
</dbReference>
<dbReference type="EMBL" id="BAAAME010000002">
    <property type="protein sequence ID" value="GAA1725030.1"/>
    <property type="molecule type" value="Genomic_DNA"/>
</dbReference>
<proteinExistence type="predicted"/>
<evidence type="ECO:0000256" key="1">
    <source>
        <dbReference type="SAM" id="MobiDB-lite"/>
    </source>
</evidence>
<reference evidence="3" key="1">
    <citation type="journal article" date="2019" name="Int. J. Syst. Evol. Microbiol.">
        <title>The Global Catalogue of Microorganisms (GCM) 10K type strain sequencing project: providing services to taxonomists for standard genome sequencing and annotation.</title>
        <authorList>
            <consortium name="The Broad Institute Genomics Platform"/>
            <consortium name="The Broad Institute Genome Sequencing Center for Infectious Disease"/>
            <person name="Wu L."/>
            <person name="Ma J."/>
        </authorList>
    </citation>
    <scope>NUCLEOTIDE SEQUENCE [LARGE SCALE GENOMIC DNA]</scope>
    <source>
        <strain evidence="3">JCM 13518</strain>
    </source>
</reference>